<dbReference type="AlphaFoldDB" id="G2E924"/>
<accession>G2E924</accession>
<dbReference type="eggNOG" id="COG0515">
    <property type="taxonomic scope" value="Bacteria"/>
</dbReference>
<comment type="caution">
    <text evidence="1">The sequence shown here is derived from an EMBL/GenBank/DDBJ whole genome shotgun (WGS) entry which is preliminary data.</text>
</comment>
<dbReference type="Pfam" id="PF14903">
    <property type="entry name" value="WG_beta_rep"/>
    <property type="match status" value="3"/>
</dbReference>
<evidence type="ECO:0000313" key="2">
    <source>
        <dbReference type="Proteomes" id="UP000003730"/>
    </source>
</evidence>
<dbReference type="OrthoDB" id="5464673at2"/>
<gene>
    <name evidence="1" type="ORF">BZARG_32</name>
</gene>
<dbReference type="RefSeq" id="WP_008634308.1">
    <property type="nucleotide sequence ID" value="NZ_AFXZ01000002.1"/>
</dbReference>
<dbReference type="PANTHER" id="PTHR37841">
    <property type="entry name" value="GLR2918 PROTEIN"/>
    <property type="match status" value="1"/>
</dbReference>
<dbReference type="PATRIC" id="fig|1046627.3.peg.52"/>
<name>G2E924_9FLAO</name>
<dbReference type="InterPro" id="IPR032774">
    <property type="entry name" value="WG_beta_rep"/>
</dbReference>
<dbReference type="EMBL" id="AFXZ01000002">
    <property type="protein sequence ID" value="EGV44821.1"/>
    <property type="molecule type" value="Genomic_DNA"/>
</dbReference>
<sequence>MKVLLYILFLIISFGSYSQEFEKNKIFTFRSRENGKIGYVNKNKEIVIKPQYSTGTYFENNEYATVSIKNGNTEKFAVIDLKGNYIIPFEEGYELISLNTEIENWILVVKNGKWGYINYKKEILIPLEYDSLGHFYDNLAFAQKDGKYGFIDSNNKTIIDFEFDYTINFGSVQSDGLRYVKVEKESKIGYINNKGELVVPYLYDSANQFFQGVAVVRKGEKYGCVNTKGEIIVPFDFEFITNYEKLIIARKEFMSKNEYYYNRQGKFISIETKKEK</sequence>
<reference evidence="1 2" key="1">
    <citation type="journal article" date="2008" name="Int. J. Syst. Evol. Microbiol.">
        <title>Bizionia argentinensis sp. nov., isolated from surface marine water in Antarctica.</title>
        <authorList>
            <person name="Bercovich A."/>
            <person name="Vazquez S.C."/>
            <person name="Yankilevich P."/>
            <person name="Coria S.H."/>
            <person name="Foti M."/>
            <person name="Hernandez E."/>
            <person name="Vidal A."/>
            <person name="Ruberto L."/>
            <person name="Melo C."/>
            <person name="Marenssi S."/>
            <person name="Criscuolo M."/>
            <person name="Memoli M."/>
            <person name="Arguelles M."/>
            <person name="Mac Cormack W.P."/>
        </authorList>
    </citation>
    <scope>NUCLEOTIDE SEQUENCE [LARGE SCALE GENOMIC DNA]</scope>
    <source>
        <strain evidence="1 2">JUB59</strain>
    </source>
</reference>
<dbReference type="Proteomes" id="UP000003730">
    <property type="component" value="Unassembled WGS sequence"/>
</dbReference>
<protein>
    <submittedName>
        <fullName evidence="1">WG repeat-containing protein</fullName>
    </submittedName>
</protein>
<dbReference type="PANTHER" id="PTHR37841:SF1">
    <property type="entry name" value="DUF3298 DOMAIN-CONTAINING PROTEIN"/>
    <property type="match status" value="1"/>
</dbReference>
<evidence type="ECO:0000313" key="1">
    <source>
        <dbReference type="EMBL" id="EGV44821.1"/>
    </source>
</evidence>
<dbReference type="STRING" id="1046627.BZARG_32"/>
<organism evidence="1 2">
    <name type="scientific">Bizionia argentinensis JUB59</name>
    <dbReference type="NCBI Taxonomy" id="1046627"/>
    <lineage>
        <taxon>Bacteria</taxon>
        <taxon>Pseudomonadati</taxon>
        <taxon>Bacteroidota</taxon>
        <taxon>Flavobacteriia</taxon>
        <taxon>Flavobacteriales</taxon>
        <taxon>Flavobacteriaceae</taxon>
        <taxon>Bizionia</taxon>
    </lineage>
</organism>
<keyword evidence="2" id="KW-1185">Reference proteome</keyword>
<proteinExistence type="predicted"/>